<reference evidence="7 10" key="3">
    <citation type="journal article" date="2017" name="Int. J. Syst. Evol. Microbiol.">
        <title>Adaptation of Surface-Associated Bacteria to the Open Ocean: A Genomically Distinct Subpopulation of Phaeobacter gallaeciensis Colonizes Pacific Mesozooplankton.</title>
        <authorList>
            <person name="Freese H.M."/>
            <person name="Methner A."/>
            <person name="Overmann J."/>
        </authorList>
    </citation>
    <scope>NUCLEOTIDE SEQUENCE [LARGE SCALE GENOMIC DNA]</scope>
    <source>
        <strain evidence="7 10">P36</strain>
    </source>
</reference>
<accession>A0AAN1GV51</accession>
<feature type="binding site" evidence="5">
    <location>
        <position position="10"/>
    </location>
    <ligand>
        <name>Zn(2+)</name>
        <dbReference type="ChEBI" id="CHEBI:29105"/>
        <note>catalytic</note>
    </ligand>
</feature>
<dbReference type="GO" id="GO:0043103">
    <property type="term" value="P:hypoxanthine salvage"/>
    <property type="evidence" value="ECO:0007669"/>
    <property type="project" value="UniProtKB-UniRule"/>
</dbReference>
<dbReference type="EC" id="3.5.4.2" evidence="5"/>
<dbReference type="GO" id="GO:0009117">
    <property type="term" value="P:nucleotide metabolic process"/>
    <property type="evidence" value="ECO:0007669"/>
    <property type="project" value="UniProtKB-KW"/>
</dbReference>
<dbReference type="Pfam" id="PF00962">
    <property type="entry name" value="A_deaminase"/>
    <property type="match status" value="1"/>
</dbReference>
<dbReference type="Proteomes" id="UP000218891">
    <property type="component" value="Chromosome"/>
</dbReference>
<geneLocation type="plasmid" evidence="8">
    <name>pP13_b</name>
</geneLocation>
<keyword evidence="8" id="KW-0614">Plasmid</keyword>
<dbReference type="EMBL" id="CP010769">
    <property type="protein sequence ID" value="ATG45641.1"/>
    <property type="molecule type" value="Genomic_DNA"/>
</dbReference>
<evidence type="ECO:0000313" key="9">
    <source>
        <dbReference type="Proteomes" id="UP000218606"/>
    </source>
</evidence>
<dbReference type="PANTHER" id="PTHR43114">
    <property type="entry name" value="ADENINE DEAMINASE"/>
    <property type="match status" value="1"/>
</dbReference>
<keyword evidence="10" id="KW-1185">Reference proteome</keyword>
<dbReference type="PANTHER" id="PTHR43114:SF6">
    <property type="entry name" value="ADENINE DEAMINASE"/>
    <property type="match status" value="1"/>
</dbReference>
<dbReference type="NCBIfam" id="TIGR01430">
    <property type="entry name" value="aden_deam"/>
    <property type="match status" value="1"/>
</dbReference>
<comment type="function">
    <text evidence="5">Catalyzes the hydrolytic deamination of adenine to hypoxanthine. Plays an important role in the purine salvage pathway and in nitrogen catabolism.</text>
</comment>
<reference evidence="8 10" key="2">
    <citation type="journal article" date="2017" name="Genome Biol. Evol.">
        <title>Trajectories and Drivers of Genome Evolution in Surface-Associated Marine Phaeobacter.</title>
        <authorList>
            <person name="Freese H.M."/>
            <person name="Sikorski J."/>
            <person name="Bunk B."/>
            <person name="Scheuner C."/>
            <person name="Meier-Kolthoff J.P."/>
            <person name="Sproer C."/>
            <person name="Gram L."/>
            <person name="Overmann J."/>
        </authorList>
    </citation>
    <scope>NUCLEOTIDE SEQUENCE</scope>
    <source>
        <strain evidence="8">P13</strain>
        <strain evidence="7 10">P36</strain>
        <plasmid evidence="9">pp13_b</plasmid>
        <plasmid evidence="8">pP13_b</plasmid>
    </source>
</reference>
<dbReference type="RefSeq" id="WP_040182996.1">
    <property type="nucleotide sequence ID" value="NZ_CP010643.1"/>
</dbReference>
<dbReference type="EMBL" id="CP010643">
    <property type="protein sequence ID" value="ATG35883.1"/>
    <property type="molecule type" value="Genomic_DNA"/>
</dbReference>
<feature type="site" description="Important for catalytic activity" evidence="5">
    <location>
        <position position="210"/>
    </location>
</feature>
<proteinExistence type="inferred from homology"/>
<organism evidence="8 9">
    <name type="scientific">Phaeobacter piscinae</name>
    <dbReference type="NCBI Taxonomy" id="1580596"/>
    <lineage>
        <taxon>Bacteria</taxon>
        <taxon>Pseudomonadati</taxon>
        <taxon>Pseudomonadota</taxon>
        <taxon>Alphaproteobacteria</taxon>
        <taxon>Rhodobacterales</taxon>
        <taxon>Roseobacteraceae</taxon>
        <taxon>Phaeobacter</taxon>
    </lineage>
</organism>
<feature type="binding site" evidence="5">
    <location>
        <position position="268"/>
    </location>
    <ligand>
        <name>substrate</name>
    </ligand>
</feature>
<evidence type="ECO:0000256" key="3">
    <source>
        <dbReference type="ARBA" id="ARBA00022833"/>
    </source>
</evidence>
<dbReference type="InterPro" id="IPR001365">
    <property type="entry name" value="A_deaminase_dom"/>
</dbReference>
<name>A0AAN1GV51_9RHOB</name>
<feature type="active site" description="Proton donor" evidence="5">
    <location>
        <position position="189"/>
    </location>
</feature>
<reference evidence="7 10" key="4">
    <citation type="journal article" date="2018" name="Environ. Microbiol. Rep.">
        <title>Phylogenetic distribution of roseobacticides in the Roseobacter group and their effect on microalgae.</title>
        <authorList>
            <person name="Sonnenschein E.C."/>
            <person name="Phippen C.B."/>
            <person name="Bentzon-Tilia M."/>
            <person name="Rasmussen S.A."/>
            <person name="Nielsen K.F."/>
            <person name="Gram L."/>
        </authorList>
    </citation>
    <scope>NUCLEOTIDE SEQUENCE [LARGE SCALE GENOMIC DNA]</scope>
    <source>
        <strain evidence="7 10">P36</strain>
    </source>
</reference>
<dbReference type="Proteomes" id="UP000218606">
    <property type="component" value="Plasmid pP13_b"/>
</dbReference>
<keyword evidence="1 5" id="KW-0479">Metal-binding</keyword>
<evidence type="ECO:0000256" key="1">
    <source>
        <dbReference type="ARBA" id="ARBA00022723"/>
    </source>
</evidence>
<evidence type="ECO:0000313" key="10">
    <source>
        <dbReference type="Proteomes" id="UP000218891"/>
    </source>
</evidence>
<keyword evidence="2 5" id="KW-0378">Hydrolase</keyword>
<feature type="domain" description="Adenosine deaminase" evidence="6">
    <location>
        <begin position="3"/>
        <end position="319"/>
    </location>
</feature>
<keyword evidence="3 5" id="KW-0862">Zinc</keyword>
<reference evidence="9 10" key="1">
    <citation type="journal article" date="2017" name="Front. Microbiol.">
        <title>Phaeobacter piscinae sp. nov., a species of the Roseobacter group and potential aquaculture probiont.</title>
        <authorList>
            <person name="Sonnenschein E.C."/>
            <person name="Phippen C.B.W."/>
            <person name="Nielsen K.F."/>
            <person name="Mateiu R.V."/>
            <person name="Melchiorsen J."/>
            <person name="Gram L."/>
            <person name="Overmann J."/>
            <person name="Freese H.M."/>
        </authorList>
    </citation>
    <scope>NUCLEOTIDE SEQUENCE [LARGE SCALE GENOMIC DNA]</scope>
    <source>
        <strain evidence="8 9">P13</strain>
        <strain evidence="7 10">P36</strain>
        <plasmid evidence="8">pP13_b</plasmid>
        <plasmid evidence="9">pp13_b</plasmid>
    </source>
</reference>
<dbReference type="GO" id="GO:0008270">
    <property type="term" value="F:zinc ion binding"/>
    <property type="evidence" value="ECO:0007669"/>
    <property type="project" value="UniProtKB-UniRule"/>
</dbReference>
<evidence type="ECO:0000313" key="7">
    <source>
        <dbReference type="EMBL" id="ATG35883.1"/>
    </source>
</evidence>
<protein>
    <recommendedName>
        <fullName evidence="5">Adenine deaminase</fullName>
        <shortName evidence="5">ADE</shortName>
        <ecNumber evidence="5">3.5.4.2</ecNumber>
    </recommendedName>
    <alternativeName>
        <fullName evidence="5">Adenine aminohydrolase</fullName>
        <shortName evidence="5">AAH</shortName>
    </alternativeName>
</protein>
<feature type="binding site" evidence="5">
    <location>
        <position position="186"/>
    </location>
    <ligand>
        <name>Zn(2+)</name>
        <dbReference type="ChEBI" id="CHEBI:29105"/>
        <note>catalytic</note>
    </ligand>
</feature>
<dbReference type="HAMAP" id="MF_01962">
    <property type="entry name" value="Adenine_deaminase"/>
    <property type="match status" value="1"/>
</dbReference>
<comment type="similarity">
    <text evidence="5">Belongs to the metallo-dependent hydrolases superfamily. Adenosine and AMP deaminases family. Adenine deaminase type 2 subfamily.</text>
</comment>
<dbReference type="InterPro" id="IPR032466">
    <property type="entry name" value="Metal_Hydrolase"/>
</dbReference>
<sequence length="321" mass="35230">MIPKAEIHCHIEGAADPDIVVRQARKYNVDVSDIIQNGVFVWNGFSEFLKCFDGAAALFRTSEDYALLAETYLTQLAEDGCIYSEIFISTDHARMIGISERDYIDGLAEGITQARRKHGIEARMIATGLRHEGPESVLRAATYIAQNPHPLVTGFGMGGDERMHHPKDLSPGFDVAREAGLSITTHAGEFGGADSVRDSLTYLKPSRIGHGVRAIEDPELVQELADQEIVLECCPGSNIALSVYNDFSEHPFMALREAGVLVTLNSDDPPHFHTSLAREYEIGATEFGLTEADLREITRTALNAAFVDEETRAALLLKLEA</sequence>
<dbReference type="AlphaFoldDB" id="A0AAN1GV51"/>
<feature type="binding site" evidence="5">
    <location>
        <position position="267"/>
    </location>
    <ligand>
        <name>Zn(2+)</name>
        <dbReference type="ChEBI" id="CHEBI:29105"/>
        <note>catalytic</note>
    </ligand>
</feature>
<dbReference type="NCBIfam" id="NF006848">
    <property type="entry name" value="PRK09358.1-3"/>
    <property type="match status" value="1"/>
</dbReference>
<reference evidence="8" key="5">
    <citation type="journal article" date="2023" name="ChemBioChem">
        <title>Acyltransferase Domain Exchange between Two Independent Type I Polyketide Synthases in the Same Producer Strain of Macrolide Antibiotics.</title>
        <authorList>
            <person name="Kudo F."/>
            <person name="Kishikawa K."/>
            <person name="Tsuboi K."/>
            <person name="Kido T."/>
            <person name="Usui T."/>
            <person name="Hashimoto J."/>
            <person name="Shin-Ya K."/>
            <person name="Miyanaga A."/>
            <person name="Eguchi T."/>
        </authorList>
    </citation>
    <scope>NUCLEOTIDE SEQUENCE</scope>
    <source>
        <strain evidence="8">P13</strain>
        <plasmid evidence="8">pP13_b</plasmid>
        <plasmid evidence="9">pp13_b</plasmid>
    </source>
</reference>
<gene>
    <name evidence="8" type="ORF">PhaeoP13_03759</name>
    <name evidence="7" type="ORF">PhaeoP36_01741</name>
</gene>
<dbReference type="GO" id="GO:0000034">
    <property type="term" value="F:adenine deaminase activity"/>
    <property type="evidence" value="ECO:0007669"/>
    <property type="project" value="UniProtKB-UniRule"/>
</dbReference>
<comment type="cofactor">
    <cofactor evidence="5">
        <name>Zn(2+)</name>
        <dbReference type="ChEBI" id="CHEBI:29105"/>
    </cofactor>
    <text evidence="5">Binds 1 zinc ion per subunit.</text>
</comment>
<feature type="binding site" evidence="5">
    <location>
        <position position="8"/>
    </location>
    <ligand>
        <name>Zn(2+)</name>
        <dbReference type="ChEBI" id="CHEBI:29105"/>
        <note>catalytic</note>
    </ligand>
</feature>
<comment type="catalytic activity">
    <reaction evidence="5">
        <text>adenine + H2O + H(+) = hypoxanthine + NH4(+)</text>
        <dbReference type="Rhea" id="RHEA:23688"/>
        <dbReference type="ChEBI" id="CHEBI:15377"/>
        <dbReference type="ChEBI" id="CHEBI:15378"/>
        <dbReference type="ChEBI" id="CHEBI:16708"/>
        <dbReference type="ChEBI" id="CHEBI:17368"/>
        <dbReference type="ChEBI" id="CHEBI:28938"/>
        <dbReference type="EC" id="3.5.4.2"/>
    </reaction>
</comment>
<dbReference type="GO" id="GO:0006146">
    <property type="term" value="P:adenine catabolic process"/>
    <property type="evidence" value="ECO:0007669"/>
    <property type="project" value="UniProtKB-UniRule"/>
</dbReference>
<dbReference type="CDD" id="cd01320">
    <property type="entry name" value="ADA"/>
    <property type="match status" value="1"/>
</dbReference>
<dbReference type="SUPFAM" id="SSF51556">
    <property type="entry name" value="Metallo-dependent hydrolases"/>
    <property type="match status" value="1"/>
</dbReference>
<evidence type="ECO:0000256" key="5">
    <source>
        <dbReference type="HAMAP-Rule" id="MF_01962"/>
    </source>
</evidence>
<evidence type="ECO:0000259" key="6">
    <source>
        <dbReference type="Pfam" id="PF00962"/>
    </source>
</evidence>
<keyword evidence="4 5" id="KW-0546">Nucleotide metabolism</keyword>
<evidence type="ECO:0000256" key="4">
    <source>
        <dbReference type="ARBA" id="ARBA00023080"/>
    </source>
</evidence>
<evidence type="ECO:0000313" key="8">
    <source>
        <dbReference type="EMBL" id="ATG45641.1"/>
    </source>
</evidence>
<geneLocation type="plasmid" evidence="9">
    <name>pp13_b</name>
</geneLocation>
<dbReference type="InterPro" id="IPR006330">
    <property type="entry name" value="Ado/ade_deaminase"/>
</dbReference>
<dbReference type="Gene3D" id="3.20.20.140">
    <property type="entry name" value="Metal-dependent hydrolases"/>
    <property type="match status" value="1"/>
</dbReference>
<dbReference type="InterPro" id="IPR028892">
    <property type="entry name" value="ADE"/>
</dbReference>
<evidence type="ECO:0000256" key="2">
    <source>
        <dbReference type="ARBA" id="ARBA00022801"/>
    </source>
</evidence>